<organism evidence="22">
    <name type="scientific">Alloyangia mangrovi</name>
    <dbReference type="NCBI Taxonomy" id="1779329"/>
    <lineage>
        <taxon>Bacteria</taxon>
        <taxon>Pseudomonadati</taxon>
        <taxon>Pseudomonadota</taxon>
        <taxon>Alphaproteobacteria</taxon>
        <taxon>Rhodobacterales</taxon>
        <taxon>Roseobacteraceae</taxon>
        <taxon>Alloyangia</taxon>
    </lineage>
</organism>
<keyword evidence="11" id="KW-0067">ATP-binding</keyword>
<sequence>MKRIELSQRAASVSQDEDVIDLGALLGSLWRGKVIIILAFVAAVLLGGLYAYVLATPMYRATAVVMLNNREEQVVDLGSVMSGLGSDTTVINTEVEVLKSRVLLGKVVDKLELTTDPEFNASLKAPSTIDQLKGFLSSLVAPAGETESSGDARQREATIDALLTSMTIKNVSQSLVFQVTVETTDAAKSAKIADALVDLYILNQLEVKFEATEQATTWLTERVTDLQVALEEAEGKVKDFRASTPLVSPEALEGLEIQVKDTRERITSMETAQDAARARVAALEAAQTPQQQADATKDLQLQRMLPRVDEPAIAESFRTRFEQLSARAQAELTRNTSQLAALQNSLAELERQTEQQSQDLITLQQLSREAEASRLLYEYFLSRLKETSAQQGVQQADSRIISPAVEPVQASAPRKPLILAMSGILGLMLGAAFVLIREARNRAFRTAEQLEGTTGYATIGQLPMIKASRRKDAIAYLKERPSSAAAEAVRNLRTSVMLSNVDTPPKVIMTCSALPGEGKTTVAMSLTLNFASMGKKVLLIEGDIRRRVFGQYLTTEQTDGVVSVLTGAKTFDEVVTHDDLVGADVLLGDKGQSNAADIFSSVRFAELLKELRSRYDIIIVDTPPVLVVPDARVIAQHVDATVFVVKWDQTQREQVIGALREFESVGKPVSGLVLNQISPRGMKRYGYGNNYGPYSAYGAKYYLN</sequence>
<dbReference type="EMBL" id="NTHN01000045">
    <property type="protein sequence ID" value="PBD20428.1"/>
    <property type="molecule type" value="Genomic_DNA"/>
</dbReference>
<dbReference type="GO" id="GO:0004715">
    <property type="term" value="F:non-membrane spanning protein tyrosine kinase activity"/>
    <property type="evidence" value="ECO:0007669"/>
    <property type="project" value="UniProtKB-EC"/>
</dbReference>
<evidence type="ECO:0000313" key="23">
    <source>
        <dbReference type="Proteomes" id="UP000217448"/>
    </source>
</evidence>
<keyword evidence="23" id="KW-1185">Reference proteome</keyword>
<comment type="catalytic activity">
    <reaction evidence="15">
        <text>L-tyrosyl-[protein] + ATP = O-phospho-L-tyrosyl-[protein] + ADP + H(+)</text>
        <dbReference type="Rhea" id="RHEA:10596"/>
        <dbReference type="Rhea" id="RHEA-COMP:10136"/>
        <dbReference type="Rhea" id="RHEA-COMP:20101"/>
        <dbReference type="ChEBI" id="CHEBI:15378"/>
        <dbReference type="ChEBI" id="CHEBI:30616"/>
        <dbReference type="ChEBI" id="CHEBI:46858"/>
        <dbReference type="ChEBI" id="CHEBI:61978"/>
        <dbReference type="ChEBI" id="CHEBI:456216"/>
        <dbReference type="EC" id="2.7.10.2"/>
    </reaction>
</comment>
<dbReference type="Pfam" id="PF02706">
    <property type="entry name" value="Wzz"/>
    <property type="match status" value="1"/>
</dbReference>
<dbReference type="SUPFAM" id="SSF52540">
    <property type="entry name" value="P-loop containing nucleoside triphosphate hydrolases"/>
    <property type="match status" value="1"/>
</dbReference>
<dbReference type="EMBL" id="NTHN02000041">
    <property type="protein sequence ID" value="MCT4372282.1"/>
    <property type="molecule type" value="Genomic_DNA"/>
</dbReference>
<evidence type="ECO:0000256" key="2">
    <source>
        <dbReference type="ARBA" id="ARBA00007316"/>
    </source>
</evidence>
<dbReference type="Gene3D" id="3.40.50.300">
    <property type="entry name" value="P-loop containing nucleotide triphosphate hydrolases"/>
    <property type="match status" value="1"/>
</dbReference>
<dbReference type="Pfam" id="PF13807">
    <property type="entry name" value="GNVR"/>
    <property type="match status" value="1"/>
</dbReference>
<dbReference type="GO" id="GO:0005524">
    <property type="term" value="F:ATP binding"/>
    <property type="evidence" value="ECO:0007669"/>
    <property type="project" value="UniProtKB-KW"/>
</dbReference>
<evidence type="ECO:0000256" key="12">
    <source>
        <dbReference type="ARBA" id="ARBA00022989"/>
    </source>
</evidence>
<evidence type="ECO:0000256" key="5">
    <source>
        <dbReference type="ARBA" id="ARBA00022475"/>
    </source>
</evidence>
<gene>
    <name evidence="21" type="ORF">CLG85_018955</name>
    <name evidence="22" type="ORF">CLG85_03990</name>
</gene>
<evidence type="ECO:0000256" key="16">
    <source>
        <dbReference type="SAM" id="Coils"/>
    </source>
</evidence>
<dbReference type="CDD" id="cd05387">
    <property type="entry name" value="BY-kinase"/>
    <property type="match status" value="1"/>
</dbReference>
<feature type="domain" description="Polysaccharide chain length determinant N-terminal" evidence="18">
    <location>
        <begin position="20"/>
        <end position="111"/>
    </location>
</feature>
<dbReference type="InterPro" id="IPR003856">
    <property type="entry name" value="LPS_length_determ_N"/>
</dbReference>
<keyword evidence="12 17" id="KW-1133">Transmembrane helix</keyword>
<dbReference type="Pfam" id="PF13614">
    <property type="entry name" value="AAA_31"/>
    <property type="match status" value="1"/>
</dbReference>
<dbReference type="NCBIfam" id="TIGR01007">
    <property type="entry name" value="eps_fam"/>
    <property type="match status" value="1"/>
</dbReference>
<comment type="similarity">
    <text evidence="3">Belongs to the etk/wzc family.</text>
</comment>
<keyword evidence="8 17" id="KW-0812">Transmembrane</keyword>
<dbReference type="InterPro" id="IPR005702">
    <property type="entry name" value="Wzc-like_C"/>
</dbReference>
<dbReference type="Proteomes" id="UP000217448">
    <property type="component" value="Unassembled WGS sequence"/>
</dbReference>
<evidence type="ECO:0000256" key="6">
    <source>
        <dbReference type="ARBA" id="ARBA00022519"/>
    </source>
</evidence>
<evidence type="ECO:0000256" key="9">
    <source>
        <dbReference type="ARBA" id="ARBA00022741"/>
    </source>
</evidence>
<feature type="domain" description="AAA" evidence="19">
    <location>
        <begin position="508"/>
        <end position="628"/>
    </location>
</feature>
<dbReference type="RefSeq" id="WP_095881098.1">
    <property type="nucleotide sequence ID" value="NZ_NTHN02000041.1"/>
</dbReference>
<accession>A0A2A3JZA3</accession>
<dbReference type="PANTHER" id="PTHR32309">
    <property type="entry name" value="TYROSINE-PROTEIN KINASE"/>
    <property type="match status" value="1"/>
</dbReference>
<evidence type="ECO:0000259" key="19">
    <source>
        <dbReference type="Pfam" id="PF13614"/>
    </source>
</evidence>
<reference evidence="21" key="3">
    <citation type="submission" date="2024-05" db="EMBL/GenBank/DDBJ databases">
        <title>Yangia mangrovi SAOS 153D genome.</title>
        <authorList>
            <person name="Verma A."/>
            <person name="Pal Y."/>
            <person name="Sundharam S."/>
            <person name="Bisht B."/>
            <person name="Srinivasan K."/>
        </authorList>
    </citation>
    <scope>NUCLEOTIDE SEQUENCE</scope>
    <source>
        <strain evidence="21">SAOS 153D</strain>
    </source>
</reference>
<evidence type="ECO:0000256" key="3">
    <source>
        <dbReference type="ARBA" id="ARBA00008883"/>
    </source>
</evidence>
<evidence type="ECO:0000256" key="15">
    <source>
        <dbReference type="ARBA" id="ARBA00051245"/>
    </source>
</evidence>
<feature type="domain" description="Tyrosine-protein kinase G-rich" evidence="20">
    <location>
        <begin position="363"/>
        <end position="439"/>
    </location>
</feature>
<dbReference type="InterPro" id="IPR027417">
    <property type="entry name" value="P-loop_NTPase"/>
</dbReference>
<evidence type="ECO:0000313" key="21">
    <source>
        <dbReference type="EMBL" id="MCT4372282.1"/>
    </source>
</evidence>
<evidence type="ECO:0000256" key="10">
    <source>
        <dbReference type="ARBA" id="ARBA00022777"/>
    </source>
</evidence>
<dbReference type="InterPro" id="IPR032807">
    <property type="entry name" value="GNVR"/>
</dbReference>
<comment type="caution">
    <text evidence="22">The sequence shown here is derived from an EMBL/GenBank/DDBJ whole genome shotgun (WGS) entry which is preliminary data.</text>
</comment>
<evidence type="ECO:0000259" key="20">
    <source>
        <dbReference type="Pfam" id="PF13807"/>
    </source>
</evidence>
<dbReference type="InterPro" id="IPR025669">
    <property type="entry name" value="AAA_dom"/>
</dbReference>
<name>A0A2A3JZA3_9RHOB</name>
<keyword evidence="13 17" id="KW-0472">Membrane</keyword>
<evidence type="ECO:0000256" key="14">
    <source>
        <dbReference type="ARBA" id="ARBA00023137"/>
    </source>
</evidence>
<evidence type="ECO:0000256" key="4">
    <source>
        <dbReference type="ARBA" id="ARBA00011903"/>
    </source>
</evidence>
<protein>
    <recommendedName>
        <fullName evidence="4">non-specific protein-tyrosine kinase</fullName>
        <ecNumber evidence="4">2.7.10.2</ecNumber>
    </recommendedName>
</protein>
<keyword evidence="6" id="KW-0997">Cell inner membrane</keyword>
<keyword evidence="5" id="KW-1003">Cell membrane</keyword>
<evidence type="ECO:0000256" key="11">
    <source>
        <dbReference type="ARBA" id="ARBA00022840"/>
    </source>
</evidence>
<dbReference type="EC" id="2.7.10.2" evidence="4"/>
<feature type="transmembrane region" description="Helical" evidence="17">
    <location>
        <begin position="34"/>
        <end position="55"/>
    </location>
</feature>
<keyword evidence="7 21" id="KW-0808">Transferase</keyword>
<feature type="coiled-coil region" evidence="16">
    <location>
        <begin position="332"/>
        <end position="366"/>
    </location>
</feature>
<dbReference type="InterPro" id="IPR050445">
    <property type="entry name" value="Bact_polysacc_biosynth/exp"/>
</dbReference>
<dbReference type="PANTHER" id="PTHR32309:SF13">
    <property type="entry name" value="FERRIC ENTEROBACTIN TRANSPORT PROTEIN FEPE"/>
    <property type="match status" value="1"/>
</dbReference>
<comment type="similarity">
    <text evidence="2">Belongs to the CpsD/CapB family.</text>
</comment>
<evidence type="ECO:0000259" key="18">
    <source>
        <dbReference type="Pfam" id="PF02706"/>
    </source>
</evidence>
<evidence type="ECO:0000256" key="7">
    <source>
        <dbReference type="ARBA" id="ARBA00022679"/>
    </source>
</evidence>
<keyword evidence="9" id="KW-0547">Nucleotide-binding</keyword>
<feature type="transmembrane region" description="Helical" evidence="17">
    <location>
        <begin position="417"/>
        <end position="436"/>
    </location>
</feature>
<keyword evidence="16" id="KW-0175">Coiled coil</keyword>
<proteinExistence type="inferred from homology"/>
<evidence type="ECO:0000256" key="13">
    <source>
        <dbReference type="ARBA" id="ARBA00023136"/>
    </source>
</evidence>
<keyword evidence="14" id="KW-0829">Tyrosine-protein kinase</keyword>
<feature type="coiled-coil region" evidence="16">
    <location>
        <begin position="223"/>
        <end position="272"/>
    </location>
</feature>
<evidence type="ECO:0000256" key="1">
    <source>
        <dbReference type="ARBA" id="ARBA00004429"/>
    </source>
</evidence>
<dbReference type="AlphaFoldDB" id="A0A2A3JZA3"/>
<dbReference type="OrthoDB" id="230260at2"/>
<comment type="subcellular location">
    <subcellularLocation>
        <location evidence="1">Cell inner membrane</location>
        <topology evidence="1">Multi-pass membrane protein</topology>
    </subcellularLocation>
</comment>
<evidence type="ECO:0000256" key="17">
    <source>
        <dbReference type="SAM" id="Phobius"/>
    </source>
</evidence>
<dbReference type="GO" id="GO:0005886">
    <property type="term" value="C:plasma membrane"/>
    <property type="evidence" value="ECO:0007669"/>
    <property type="project" value="UniProtKB-SubCell"/>
</dbReference>
<evidence type="ECO:0000313" key="22">
    <source>
        <dbReference type="EMBL" id="PBD20428.1"/>
    </source>
</evidence>
<keyword evidence="10" id="KW-0418">Kinase</keyword>
<evidence type="ECO:0000256" key="8">
    <source>
        <dbReference type="ARBA" id="ARBA00022692"/>
    </source>
</evidence>
<reference evidence="22" key="1">
    <citation type="submission" date="2017-09" db="EMBL/GenBank/DDBJ databases">
        <title>Yangia sp. SAOS 153D whole genome sequencing.</title>
        <authorList>
            <person name="Verma A."/>
            <person name="Krishnamurthi S."/>
        </authorList>
    </citation>
    <scope>NUCLEOTIDE SEQUENCE [LARGE SCALE GENOMIC DNA]</scope>
    <source>
        <strain evidence="22">SAOS 153D</strain>
    </source>
</reference>
<reference evidence="23" key="2">
    <citation type="submission" date="2023-07" db="EMBL/GenBank/DDBJ databases">
        <title>Yangia mangrovi SAOS 153D genome.</title>
        <authorList>
            <person name="Verma A."/>
            <person name="Pal Y."/>
            <person name="Sundharam S."/>
            <person name="Bisht B."/>
            <person name="Srinivasan K."/>
        </authorList>
    </citation>
    <scope>NUCLEOTIDE SEQUENCE [LARGE SCALE GENOMIC DNA]</scope>
    <source>
        <strain evidence="23">SAOS 153D</strain>
    </source>
</reference>